<dbReference type="Proteomes" id="UP000036681">
    <property type="component" value="Unplaced"/>
</dbReference>
<accession>A0A0M3I9A8</accession>
<keyword evidence="1" id="KW-1185">Reference proteome</keyword>
<dbReference type="AlphaFoldDB" id="A0A0M3I9A8"/>
<sequence length="140" mass="16238">MLVAAHNKRAHLLLHTGRVSIGDQDEIPLVKNCDLFPACEGHHRRVYYEQQPTTKQQKSKHCSACKTAAYLYSRLWPRRYGENIIHIGDQHQDQHMCEGNDLLHKKNIITTTKTELIMMHHMLTQRIEITTPLFFKIPGG</sequence>
<evidence type="ECO:0000313" key="1">
    <source>
        <dbReference type="Proteomes" id="UP000036681"/>
    </source>
</evidence>
<proteinExistence type="predicted"/>
<evidence type="ECO:0000313" key="2">
    <source>
        <dbReference type="WBParaSite" id="ALUE_0001402201-mRNA-1"/>
    </source>
</evidence>
<reference evidence="2" key="1">
    <citation type="submission" date="2017-02" db="UniProtKB">
        <authorList>
            <consortium name="WormBaseParasite"/>
        </authorList>
    </citation>
    <scope>IDENTIFICATION</scope>
</reference>
<name>A0A0M3I9A8_ASCLU</name>
<organism evidence="1 2">
    <name type="scientific">Ascaris lumbricoides</name>
    <name type="common">Giant roundworm</name>
    <dbReference type="NCBI Taxonomy" id="6252"/>
    <lineage>
        <taxon>Eukaryota</taxon>
        <taxon>Metazoa</taxon>
        <taxon>Ecdysozoa</taxon>
        <taxon>Nematoda</taxon>
        <taxon>Chromadorea</taxon>
        <taxon>Rhabditida</taxon>
        <taxon>Spirurina</taxon>
        <taxon>Ascaridomorpha</taxon>
        <taxon>Ascaridoidea</taxon>
        <taxon>Ascarididae</taxon>
        <taxon>Ascaris</taxon>
    </lineage>
</organism>
<protein>
    <submittedName>
        <fullName evidence="2">HAD family hydrolase</fullName>
    </submittedName>
</protein>
<dbReference type="WBParaSite" id="ALUE_0001402201-mRNA-1">
    <property type="protein sequence ID" value="ALUE_0001402201-mRNA-1"/>
    <property type="gene ID" value="ALUE_0001402201"/>
</dbReference>